<dbReference type="SUPFAM" id="SSF51735">
    <property type="entry name" value="NAD(P)-binding Rossmann-fold domains"/>
    <property type="match status" value="1"/>
</dbReference>
<evidence type="ECO:0000256" key="7">
    <source>
        <dbReference type="PIRSR" id="PIRSR000106-3"/>
    </source>
</evidence>
<dbReference type="PRINTS" id="PR00072">
    <property type="entry name" value="MALOXRDTASE"/>
</dbReference>
<feature type="active site" description="Proton donor" evidence="5">
    <location>
        <position position="116"/>
    </location>
</feature>
<dbReference type="PANTHER" id="PTHR23406">
    <property type="entry name" value="MALIC ENZYME-RELATED"/>
    <property type="match status" value="1"/>
</dbReference>
<evidence type="ECO:0000259" key="9">
    <source>
        <dbReference type="SMART" id="SM00919"/>
    </source>
</evidence>
<dbReference type="SUPFAM" id="SSF53223">
    <property type="entry name" value="Aminoacid dehydrogenase-like, N-terminal domain"/>
    <property type="match status" value="1"/>
</dbReference>
<comment type="cofactor">
    <cofactor evidence="1">
        <name>Mn(2+)</name>
        <dbReference type="ChEBI" id="CHEBI:29035"/>
    </cofactor>
</comment>
<dbReference type="Gene3D" id="3.40.50.720">
    <property type="entry name" value="NAD(P)-binding Rossmann-like Domain"/>
    <property type="match status" value="1"/>
</dbReference>
<dbReference type="FunFam" id="3.40.50.10380:FF:000001">
    <property type="entry name" value="NAD-dependent malic enzyme"/>
    <property type="match status" value="1"/>
</dbReference>
<dbReference type="FunCoup" id="A0A1Y1VXU8">
    <property type="interactions" value="618"/>
</dbReference>
<dbReference type="InterPro" id="IPR012301">
    <property type="entry name" value="Malic_N_dom"/>
</dbReference>
<dbReference type="OrthoDB" id="5365701at2759"/>
<dbReference type="Gene3D" id="3.40.50.10380">
    <property type="entry name" value="Malic enzyme, N-terminal domain"/>
    <property type="match status" value="1"/>
</dbReference>
<evidence type="ECO:0000256" key="1">
    <source>
        <dbReference type="ARBA" id="ARBA00001936"/>
    </source>
</evidence>
<dbReference type="PIRSF" id="PIRSF000106">
    <property type="entry name" value="ME"/>
    <property type="match status" value="1"/>
</dbReference>
<accession>A0A1Y1VXU8</accession>
<dbReference type="GO" id="GO:0046872">
    <property type="term" value="F:metal ion binding"/>
    <property type="evidence" value="ECO:0007669"/>
    <property type="project" value="UniProtKB-KW"/>
</dbReference>
<protein>
    <submittedName>
        <fullName evidence="11">Malate dehydrogenase</fullName>
    </submittedName>
</protein>
<dbReference type="Proteomes" id="UP000193498">
    <property type="component" value="Unassembled WGS sequence"/>
</dbReference>
<dbReference type="NCBIfam" id="NF010052">
    <property type="entry name" value="PRK13529.1"/>
    <property type="match status" value="1"/>
</dbReference>
<dbReference type="InterPro" id="IPR001891">
    <property type="entry name" value="Malic_OxRdtase"/>
</dbReference>
<keyword evidence="4" id="KW-0520">NAD</keyword>
<proteinExistence type="inferred from homology"/>
<feature type="domain" description="Malic enzyme N-terminal" evidence="10">
    <location>
        <begin position="93"/>
        <end position="279"/>
    </location>
</feature>
<comment type="similarity">
    <text evidence="2">Belongs to the malic enzymes family.</text>
</comment>
<feature type="binding site" evidence="7">
    <location>
        <position position="264"/>
    </location>
    <ligand>
        <name>a divalent metal cation</name>
        <dbReference type="ChEBI" id="CHEBI:60240"/>
    </ligand>
</feature>
<dbReference type="AlphaFoldDB" id="A0A1Y1VXU8"/>
<feature type="domain" description="Malic enzyme NAD-binding" evidence="9">
    <location>
        <begin position="289"/>
        <end position="548"/>
    </location>
</feature>
<dbReference type="STRING" id="1314790.A0A1Y1VXU8"/>
<gene>
    <name evidence="11" type="ORF">K493DRAFT_332238</name>
</gene>
<evidence type="ECO:0000256" key="3">
    <source>
        <dbReference type="ARBA" id="ARBA00022723"/>
    </source>
</evidence>
<feature type="binding site" evidence="6">
    <location>
        <position position="433"/>
    </location>
    <ligand>
        <name>(S)-malate</name>
        <dbReference type="ChEBI" id="CHEBI:15589"/>
    </ligand>
</feature>
<sequence length="581" mass="64942">MLRKSSQVTLHDASKRPGNRKSISTRLTGELLLNNSLLNKGSAFTQEERETFGLNGLLPYSINTLEEQCQRAYKQYACCPYPLAKNEFLQSLHEQNEVLFYGLLERHLREMLPIIYTPTEGEYIEKYSYEFRKPRGVYLTYPAADDIAGLLFNGTVRNNARPDDIDLIVVTDSEEILGIGDQGVGGIGISVAKLVLYTLLGGIHPGRVIPVVLDVGTNNQKLLDDPLYMGWREKRLPTKEYDNFVEKFVKAVQIKFPNAYLHWEDFGLSNARRILNRYQDRLCTFNDDIQGTGAITLVCILAALKVIIFGAGTAGIGIADQITAALVREARMSVEEAAKKIWLVDRVGLIHQKIPPEKLSFGQCNYSRPFEEVSSWKSTSTEEYPTYSLFEVVQNIHPTILIGTSTAPNTWTQQIIEAMASECEFPMIFPLSNPTAPRRSKPCDITKWTKGKALIATGSPFPATKWKEQSFEIAECNNSFIYPGIGLGCVVCKPSRLTDDLIWAAVQSLSEHSPAVRKQDRTLSLLPSVEESKKASVIVACAVIKEALKRGLAKVDIAPDEIEGRVVDAMWRPEYVPLEKA</sequence>
<dbReference type="GO" id="GO:0004471">
    <property type="term" value="F:malate dehydrogenase (decarboxylating) (NAD+) activity"/>
    <property type="evidence" value="ECO:0007669"/>
    <property type="project" value="TreeGrafter"/>
</dbReference>
<evidence type="ECO:0000256" key="6">
    <source>
        <dbReference type="PIRSR" id="PIRSR000106-2"/>
    </source>
</evidence>
<evidence type="ECO:0000259" key="10">
    <source>
        <dbReference type="SMART" id="SM01274"/>
    </source>
</evidence>
<dbReference type="Pfam" id="PF00390">
    <property type="entry name" value="malic"/>
    <property type="match status" value="1"/>
</dbReference>
<organism evidence="11 12">
    <name type="scientific">Basidiobolus meristosporus CBS 931.73</name>
    <dbReference type="NCBI Taxonomy" id="1314790"/>
    <lineage>
        <taxon>Eukaryota</taxon>
        <taxon>Fungi</taxon>
        <taxon>Fungi incertae sedis</taxon>
        <taxon>Zoopagomycota</taxon>
        <taxon>Entomophthoromycotina</taxon>
        <taxon>Basidiobolomycetes</taxon>
        <taxon>Basidiobolales</taxon>
        <taxon>Basidiobolaceae</taxon>
        <taxon>Basidiobolus</taxon>
    </lineage>
</organism>
<dbReference type="GO" id="GO:0005739">
    <property type="term" value="C:mitochondrion"/>
    <property type="evidence" value="ECO:0007669"/>
    <property type="project" value="TreeGrafter"/>
</dbReference>
<dbReference type="EMBL" id="MCFE01001125">
    <property type="protein sequence ID" value="ORX66099.1"/>
    <property type="molecule type" value="Genomic_DNA"/>
</dbReference>
<evidence type="ECO:0000256" key="2">
    <source>
        <dbReference type="ARBA" id="ARBA00008785"/>
    </source>
</evidence>
<keyword evidence="12" id="KW-1185">Reference proteome</keyword>
<dbReference type="InterPro" id="IPR046346">
    <property type="entry name" value="Aminoacid_DH-like_N_sf"/>
</dbReference>
<evidence type="ECO:0000256" key="8">
    <source>
        <dbReference type="SAM" id="MobiDB-lite"/>
    </source>
</evidence>
<feature type="binding site" evidence="7">
    <location>
        <position position="288"/>
    </location>
    <ligand>
        <name>a divalent metal cation</name>
        <dbReference type="ChEBI" id="CHEBI:60240"/>
    </ligand>
</feature>
<dbReference type="SMART" id="SM00919">
    <property type="entry name" value="Malic_M"/>
    <property type="match status" value="1"/>
</dbReference>
<evidence type="ECO:0000313" key="12">
    <source>
        <dbReference type="Proteomes" id="UP000193498"/>
    </source>
</evidence>
<comment type="caution">
    <text evidence="11">The sequence shown here is derived from an EMBL/GenBank/DDBJ whole genome shotgun (WGS) entry which is preliminary data.</text>
</comment>
<dbReference type="SMART" id="SM01274">
    <property type="entry name" value="malic"/>
    <property type="match status" value="1"/>
</dbReference>
<reference evidence="11 12" key="1">
    <citation type="submission" date="2016-07" db="EMBL/GenBank/DDBJ databases">
        <title>Pervasive Adenine N6-methylation of Active Genes in Fungi.</title>
        <authorList>
            <consortium name="DOE Joint Genome Institute"/>
            <person name="Mondo S.J."/>
            <person name="Dannebaum R.O."/>
            <person name="Kuo R.C."/>
            <person name="Labutti K."/>
            <person name="Haridas S."/>
            <person name="Kuo A."/>
            <person name="Salamov A."/>
            <person name="Ahrendt S.R."/>
            <person name="Lipzen A."/>
            <person name="Sullivan W."/>
            <person name="Andreopoulos W.B."/>
            <person name="Clum A."/>
            <person name="Lindquist E."/>
            <person name="Daum C."/>
            <person name="Ramamoorthy G.K."/>
            <person name="Gryganskyi A."/>
            <person name="Culley D."/>
            <person name="Magnuson J.K."/>
            <person name="James T.Y."/>
            <person name="O'Malley M.A."/>
            <person name="Stajich J.E."/>
            <person name="Spatafora J.W."/>
            <person name="Visel A."/>
            <person name="Grigoriev I.V."/>
        </authorList>
    </citation>
    <scope>NUCLEOTIDE SEQUENCE [LARGE SCALE GENOMIC DNA]</scope>
    <source>
        <strain evidence="11 12">CBS 931.73</strain>
    </source>
</reference>
<feature type="region of interest" description="Disordered" evidence="8">
    <location>
        <begin position="1"/>
        <end position="21"/>
    </location>
</feature>
<dbReference type="GO" id="GO:0006108">
    <property type="term" value="P:malate metabolic process"/>
    <property type="evidence" value="ECO:0007669"/>
    <property type="project" value="TreeGrafter"/>
</dbReference>
<dbReference type="InterPro" id="IPR012302">
    <property type="entry name" value="Malic_NAD-bd"/>
</dbReference>
<dbReference type="GO" id="GO:0005829">
    <property type="term" value="C:cytosol"/>
    <property type="evidence" value="ECO:0007669"/>
    <property type="project" value="TreeGrafter"/>
</dbReference>
<dbReference type="InParanoid" id="A0A1Y1VXU8"/>
<comment type="cofactor">
    <cofactor evidence="7">
        <name>Mg(2+)</name>
        <dbReference type="ChEBI" id="CHEBI:18420"/>
    </cofactor>
    <cofactor evidence="7">
        <name>Mn(2+)</name>
        <dbReference type="ChEBI" id="CHEBI:29035"/>
    </cofactor>
    <text evidence="7">Divalent metal cations. Prefers magnesium or manganese.</text>
</comment>
<dbReference type="InterPro" id="IPR036291">
    <property type="entry name" value="NAD(P)-bd_dom_sf"/>
</dbReference>
<feature type="active site" description="Proton acceptor" evidence="5">
    <location>
        <position position="193"/>
    </location>
</feature>
<evidence type="ECO:0000256" key="5">
    <source>
        <dbReference type="PIRSR" id="PIRSR000106-1"/>
    </source>
</evidence>
<evidence type="ECO:0000313" key="11">
    <source>
        <dbReference type="EMBL" id="ORX66099.1"/>
    </source>
</evidence>
<dbReference type="PANTHER" id="PTHR23406:SF34">
    <property type="entry name" value="NAD-DEPENDENT MALIC ENZYME, MITOCHONDRIAL"/>
    <property type="match status" value="1"/>
</dbReference>
<dbReference type="Pfam" id="PF03949">
    <property type="entry name" value="Malic_M"/>
    <property type="match status" value="1"/>
</dbReference>
<feature type="binding site" evidence="7">
    <location>
        <position position="265"/>
    </location>
    <ligand>
        <name>a divalent metal cation</name>
        <dbReference type="ChEBI" id="CHEBI:60240"/>
    </ligand>
</feature>
<dbReference type="InterPro" id="IPR037062">
    <property type="entry name" value="Malic_N_dom_sf"/>
</dbReference>
<dbReference type="GO" id="GO:0051287">
    <property type="term" value="F:NAD binding"/>
    <property type="evidence" value="ECO:0007669"/>
    <property type="project" value="InterPro"/>
</dbReference>
<name>A0A1Y1VXU8_9FUNG</name>
<feature type="binding site" evidence="6">
    <location>
        <position position="477"/>
    </location>
    <ligand>
        <name>(S)-malate</name>
        <dbReference type="ChEBI" id="CHEBI:15589"/>
    </ligand>
</feature>
<evidence type="ECO:0000256" key="4">
    <source>
        <dbReference type="ARBA" id="ARBA00023027"/>
    </source>
</evidence>
<keyword evidence="3 7" id="KW-0479">Metal-binding</keyword>